<comment type="caution">
    <text evidence="2">The sequence shown here is derived from an EMBL/GenBank/DDBJ whole genome shotgun (WGS) entry which is preliminary data.</text>
</comment>
<gene>
    <name evidence="2" type="ORF">E6C27_scaffold60G00080</name>
</gene>
<feature type="compositionally biased region" description="Polar residues" evidence="1">
    <location>
        <begin position="120"/>
        <end position="132"/>
    </location>
</feature>
<sequence>MWNMKTFQQMGKACGGLIKVAEETKTAKNLIEAKLKIRYNYLGFLPANVKIFDQEGNKFIIHVVTHSEGKWLMERNVQLHGTFKRQAAASFDEFNPKSEQFFFDGMKAISPDYLPAISGSHKSSTPEKSSALKSVRKRKVDIPTQSDSVFNTEKPKRKVSFNSPSNKTNFFNPESAPANHSPSLSSLEKKQKVSRERSIKKKSTSMQYKIKANQRKGDLNVQPIQVVAHDLEAVKKGLSLTVDLEDLSMLDPSKSIEDHHSSDNAEVIDITNTEVVPETPEMKMPTSENLNSSFERNYRKLKHTHRRRHYYREKEEKEKDPDLEAFKKQLVSWLKENGLKLSTDNETHEATTSTNVMTNKLGSGLGSKGDGALGTSIVK</sequence>
<accession>A0A5A7U6V7</accession>
<dbReference type="AlphaFoldDB" id="A0A5A7U6V7"/>
<dbReference type="EMBL" id="SSTE01011134">
    <property type="protein sequence ID" value="KAA0051643.1"/>
    <property type="molecule type" value="Genomic_DNA"/>
</dbReference>
<evidence type="ECO:0000313" key="2">
    <source>
        <dbReference type="EMBL" id="KAA0051643.1"/>
    </source>
</evidence>
<organism evidence="2 3">
    <name type="scientific">Cucumis melo var. makuwa</name>
    <name type="common">Oriental melon</name>
    <dbReference type="NCBI Taxonomy" id="1194695"/>
    <lineage>
        <taxon>Eukaryota</taxon>
        <taxon>Viridiplantae</taxon>
        <taxon>Streptophyta</taxon>
        <taxon>Embryophyta</taxon>
        <taxon>Tracheophyta</taxon>
        <taxon>Spermatophyta</taxon>
        <taxon>Magnoliopsida</taxon>
        <taxon>eudicotyledons</taxon>
        <taxon>Gunneridae</taxon>
        <taxon>Pentapetalae</taxon>
        <taxon>rosids</taxon>
        <taxon>fabids</taxon>
        <taxon>Cucurbitales</taxon>
        <taxon>Cucurbitaceae</taxon>
        <taxon>Benincaseae</taxon>
        <taxon>Cucumis</taxon>
    </lineage>
</organism>
<feature type="region of interest" description="Disordered" evidence="1">
    <location>
        <begin position="118"/>
        <end position="206"/>
    </location>
</feature>
<proteinExistence type="predicted"/>
<evidence type="ECO:0000256" key="1">
    <source>
        <dbReference type="SAM" id="MobiDB-lite"/>
    </source>
</evidence>
<feature type="region of interest" description="Disordered" evidence="1">
    <location>
        <begin position="344"/>
        <end position="379"/>
    </location>
</feature>
<feature type="compositionally biased region" description="Basic and acidic residues" evidence="1">
    <location>
        <begin position="187"/>
        <end position="197"/>
    </location>
</feature>
<feature type="compositionally biased region" description="Gly residues" evidence="1">
    <location>
        <begin position="363"/>
        <end position="372"/>
    </location>
</feature>
<name>A0A5A7U6V7_CUCMM</name>
<protein>
    <submittedName>
        <fullName evidence="2">Uncharacterized protein</fullName>
    </submittedName>
</protein>
<evidence type="ECO:0000313" key="3">
    <source>
        <dbReference type="Proteomes" id="UP000321393"/>
    </source>
</evidence>
<dbReference type="Proteomes" id="UP000321393">
    <property type="component" value="Unassembled WGS sequence"/>
</dbReference>
<feature type="compositionally biased region" description="Polar residues" evidence="1">
    <location>
        <begin position="160"/>
        <end position="186"/>
    </location>
</feature>
<dbReference type="OrthoDB" id="999103at2759"/>
<reference evidence="2 3" key="1">
    <citation type="submission" date="2019-08" db="EMBL/GenBank/DDBJ databases">
        <title>Draft genome sequences of two oriental melons (Cucumis melo L. var makuwa).</title>
        <authorList>
            <person name="Kwon S.-Y."/>
        </authorList>
    </citation>
    <scope>NUCLEOTIDE SEQUENCE [LARGE SCALE GENOMIC DNA]</scope>
    <source>
        <strain evidence="3">cv. SW 3</strain>
        <tissue evidence="2">Leaf</tissue>
    </source>
</reference>